<evidence type="ECO:0000313" key="6">
    <source>
        <dbReference type="Proteomes" id="UP000236752"/>
    </source>
</evidence>
<dbReference type="InterPro" id="IPR003439">
    <property type="entry name" value="ABC_transporter-like_ATP-bd"/>
</dbReference>
<keyword evidence="3 5" id="KW-0067">ATP-binding</keyword>
<dbReference type="CDD" id="cd03219">
    <property type="entry name" value="ABC_Mj1267_LivG_branched"/>
    <property type="match status" value="1"/>
</dbReference>
<dbReference type="Pfam" id="PF00005">
    <property type="entry name" value="ABC_tran"/>
    <property type="match status" value="1"/>
</dbReference>
<keyword evidence="1" id="KW-0813">Transport</keyword>
<dbReference type="PANTHER" id="PTHR45772:SF7">
    <property type="entry name" value="AMINO ACID ABC TRANSPORTER ATP-BINDING PROTEIN"/>
    <property type="match status" value="1"/>
</dbReference>
<dbReference type="Gene3D" id="3.40.50.300">
    <property type="entry name" value="P-loop containing nucleotide triphosphate hydrolases"/>
    <property type="match status" value="1"/>
</dbReference>
<dbReference type="GO" id="GO:0015808">
    <property type="term" value="P:L-alanine transport"/>
    <property type="evidence" value="ECO:0007669"/>
    <property type="project" value="TreeGrafter"/>
</dbReference>
<evidence type="ECO:0000256" key="3">
    <source>
        <dbReference type="ARBA" id="ARBA00022840"/>
    </source>
</evidence>
<feature type="domain" description="ABC transporter" evidence="4">
    <location>
        <begin position="16"/>
        <end position="249"/>
    </location>
</feature>
<evidence type="ECO:0000256" key="2">
    <source>
        <dbReference type="ARBA" id="ARBA00022741"/>
    </source>
</evidence>
<dbReference type="GO" id="GO:0015188">
    <property type="term" value="F:L-isoleucine transmembrane transporter activity"/>
    <property type="evidence" value="ECO:0007669"/>
    <property type="project" value="TreeGrafter"/>
</dbReference>
<keyword evidence="2" id="KW-0547">Nucleotide-binding</keyword>
<organism evidence="5 6">
    <name type="scientific">Thalassococcus halodurans</name>
    <dbReference type="NCBI Taxonomy" id="373675"/>
    <lineage>
        <taxon>Bacteria</taxon>
        <taxon>Pseudomonadati</taxon>
        <taxon>Pseudomonadota</taxon>
        <taxon>Alphaproteobacteria</taxon>
        <taxon>Rhodobacterales</taxon>
        <taxon>Roseobacteraceae</taxon>
        <taxon>Thalassococcus</taxon>
    </lineage>
</organism>
<protein>
    <submittedName>
        <fullName evidence="5">Amino acid/amide ABC transporter ATP-binding protein 1, HAAT family (TC 3.A.1.4.-)</fullName>
    </submittedName>
</protein>
<dbReference type="GO" id="GO:1903806">
    <property type="term" value="P:L-isoleucine import across plasma membrane"/>
    <property type="evidence" value="ECO:0007669"/>
    <property type="project" value="TreeGrafter"/>
</dbReference>
<dbReference type="Proteomes" id="UP000236752">
    <property type="component" value="Unassembled WGS sequence"/>
</dbReference>
<dbReference type="InterPro" id="IPR003593">
    <property type="entry name" value="AAA+_ATPase"/>
</dbReference>
<dbReference type="GO" id="GO:0016887">
    <property type="term" value="F:ATP hydrolysis activity"/>
    <property type="evidence" value="ECO:0007669"/>
    <property type="project" value="InterPro"/>
</dbReference>
<dbReference type="PROSITE" id="PS50893">
    <property type="entry name" value="ABC_TRANSPORTER_2"/>
    <property type="match status" value="1"/>
</dbReference>
<evidence type="ECO:0000313" key="5">
    <source>
        <dbReference type="EMBL" id="SEF64516.1"/>
    </source>
</evidence>
<reference evidence="5 6" key="1">
    <citation type="submission" date="2016-10" db="EMBL/GenBank/DDBJ databases">
        <authorList>
            <person name="de Groot N.N."/>
        </authorList>
    </citation>
    <scope>NUCLEOTIDE SEQUENCE [LARGE SCALE GENOMIC DNA]</scope>
    <source>
        <strain evidence="5 6">DSM 26915</strain>
    </source>
</reference>
<dbReference type="SMART" id="SM00382">
    <property type="entry name" value="AAA"/>
    <property type="match status" value="1"/>
</dbReference>
<gene>
    <name evidence="5" type="ORF">SAMN04488045_0689</name>
</gene>
<dbReference type="InterPro" id="IPR051120">
    <property type="entry name" value="ABC_AA/LPS_Transport"/>
</dbReference>
<dbReference type="EMBL" id="FNUZ01000001">
    <property type="protein sequence ID" value="SEF64516.1"/>
    <property type="molecule type" value="Genomic_DNA"/>
</dbReference>
<dbReference type="PANTHER" id="PTHR45772">
    <property type="entry name" value="CONSERVED COMPONENT OF ABC TRANSPORTER FOR NATURAL AMINO ACIDS-RELATED"/>
    <property type="match status" value="1"/>
</dbReference>
<name>A0A1H5TP22_9RHOB</name>
<accession>A0A1H5TP22</accession>
<sequence length="253" mass="27214">MVPPLFPSEDGMTAILRLDHLSKSFGAVTVADALSYEVAQGEALGVIGPNGAGKTSMFNLITGTFGPDNGRVFFDGKDITNMSAAKRSHAGIARSFQVPQPFSGMTVFENAMIAATQSAGLHGHEAERFCLEVLEQTELLPKANVLAGSLTLLERKRLEMTRALCAKPKLLLLDEIAGGLTEAECKFLVQTIKDIHASGVAIIWIEHVVHALMAVVDRLIVIDFGKKIAEGEPQKIMESPEVKEIYLGIEADA</sequence>
<dbReference type="GO" id="GO:0042941">
    <property type="term" value="P:D-alanine transmembrane transport"/>
    <property type="evidence" value="ECO:0007669"/>
    <property type="project" value="TreeGrafter"/>
</dbReference>
<dbReference type="SUPFAM" id="SSF52540">
    <property type="entry name" value="P-loop containing nucleoside triphosphate hydrolases"/>
    <property type="match status" value="1"/>
</dbReference>
<proteinExistence type="predicted"/>
<dbReference type="GO" id="GO:0005304">
    <property type="term" value="F:L-valine transmembrane transporter activity"/>
    <property type="evidence" value="ECO:0007669"/>
    <property type="project" value="TreeGrafter"/>
</dbReference>
<dbReference type="InterPro" id="IPR027417">
    <property type="entry name" value="P-loop_NTPase"/>
</dbReference>
<dbReference type="GO" id="GO:0005886">
    <property type="term" value="C:plasma membrane"/>
    <property type="evidence" value="ECO:0007669"/>
    <property type="project" value="TreeGrafter"/>
</dbReference>
<dbReference type="GO" id="GO:0015192">
    <property type="term" value="F:L-phenylalanine transmembrane transporter activity"/>
    <property type="evidence" value="ECO:0007669"/>
    <property type="project" value="TreeGrafter"/>
</dbReference>
<keyword evidence="6" id="KW-1185">Reference proteome</keyword>
<evidence type="ECO:0000256" key="1">
    <source>
        <dbReference type="ARBA" id="ARBA00022448"/>
    </source>
</evidence>
<dbReference type="AlphaFoldDB" id="A0A1H5TP22"/>
<evidence type="ECO:0000259" key="4">
    <source>
        <dbReference type="PROSITE" id="PS50893"/>
    </source>
</evidence>
<dbReference type="GO" id="GO:1903805">
    <property type="term" value="P:L-valine import across plasma membrane"/>
    <property type="evidence" value="ECO:0007669"/>
    <property type="project" value="TreeGrafter"/>
</dbReference>
<dbReference type="Pfam" id="PF12399">
    <property type="entry name" value="BCA_ABC_TP_C"/>
    <property type="match status" value="1"/>
</dbReference>
<dbReference type="GO" id="GO:0005524">
    <property type="term" value="F:ATP binding"/>
    <property type="evidence" value="ECO:0007669"/>
    <property type="project" value="UniProtKB-KW"/>
</dbReference>
<dbReference type="InterPro" id="IPR032823">
    <property type="entry name" value="BCA_ABC_TP_C"/>
</dbReference>